<organism evidence="1">
    <name type="scientific">Rhizophora mucronata</name>
    <name type="common">Asiatic mangrove</name>
    <dbReference type="NCBI Taxonomy" id="61149"/>
    <lineage>
        <taxon>Eukaryota</taxon>
        <taxon>Viridiplantae</taxon>
        <taxon>Streptophyta</taxon>
        <taxon>Embryophyta</taxon>
        <taxon>Tracheophyta</taxon>
        <taxon>Spermatophyta</taxon>
        <taxon>Magnoliopsida</taxon>
        <taxon>eudicotyledons</taxon>
        <taxon>Gunneridae</taxon>
        <taxon>Pentapetalae</taxon>
        <taxon>rosids</taxon>
        <taxon>fabids</taxon>
        <taxon>Malpighiales</taxon>
        <taxon>Rhizophoraceae</taxon>
        <taxon>Rhizophora</taxon>
    </lineage>
</organism>
<dbReference type="EMBL" id="GGEC01078130">
    <property type="protein sequence ID" value="MBX58614.1"/>
    <property type="molecule type" value="Transcribed_RNA"/>
</dbReference>
<protein>
    <submittedName>
        <fullName evidence="1">Uncharacterized protein</fullName>
    </submittedName>
</protein>
<name>A0A2P2PV33_RHIMU</name>
<accession>A0A2P2PV33</accession>
<sequence length="20" mass="2417">MIRMIMLTSKQYKICENSNL</sequence>
<proteinExistence type="predicted"/>
<reference evidence="1" key="1">
    <citation type="submission" date="2018-02" db="EMBL/GenBank/DDBJ databases">
        <title>Rhizophora mucronata_Transcriptome.</title>
        <authorList>
            <person name="Meera S.P."/>
            <person name="Sreeshan A."/>
            <person name="Augustine A."/>
        </authorList>
    </citation>
    <scope>NUCLEOTIDE SEQUENCE</scope>
    <source>
        <tissue evidence="1">Leaf</tissue>
    </source>
</reference>
<dbReference type="AlphaFoldDB" id="A0A2P2PV33"/>
<evidence type="ECO:0000313" key="1">
    <source>
        <dbReference type="EMBL" id="MBX58614.1"/>
    </source>
</evidence>